<dbReference type="InterPro" id="IPR011004">
    <property type="entry name" value="Trimer_LpxA-like_sf"/>
</dbReference>
<dbReference type="Gene3D" id="2.160.10.10">
    <property type="entry name" value="Hexapeptide repeat proteins"/>
    <property type="match status" value="1"/>
</dbReference>
<organism evidence="1 2">
    <name type="scientific">Leeuwenhoekiella aestuarii</name>
    <dbReference type="NCBI Taxonomy" id="2249426"/>
    <lineage>
        <taxon>Bacteria</taxon>
        <taxon>Pseudomonadati</taxon>
        <taxon>Bacteroidota</taxon>
        <taxon>Flavobacteriia</taxon>
        <taxon>Flavobacteriales</taxon>
        <taxon>Flavobacteriaceae</taxon>
        <taxon>Leeuwenhoekiella</taxon>
    </lineage>
</organism>
<sequence>MDKSVNIGPSSEVKSSIICAKTAITHLNYIGNSTNSTIGQKVNFKGGSIAANHYNERADKRILVKCKNTVIDTGVEKFGALVGDNSRIGANAVLSLGTIFEKKSIVKRLELIEQL</sequence>
<comment type="caution">
    <text evidence="1">The sequence shown here is derived from an EMBL/GenBank/DDBJ whole genome shotgun (WGS) entry which is preliminary data.</text>
</comment>
<keyword evidence="2" id="KW-1185">Reference proteome</keyword>
<proteinExistence type="predicted"/>
<reference evidence="1 2" key="1">
    <citation type="submission" date="2018-07" db="EMBL/GenBank/DDBJ databases">
        <title>Leeuwenhoekiella genomics.</title>
        <authorList>
            <person name="Tahon G."/>
            <person name="Willems A."/>
        </authorList>
    </citation>
    <scope>NUCLEOTIDE SEQUENCE [LARGE SCALE GENOMIC DNA]</scope>
    <source>
        <strain evidence="1 2">R-50232</strain>
    </source>
</reference>
<dbReference type="EMBL" id="QOVI01000004">
    <property type="protein sequence ID" value="RXG13906.1"/>
    <property type="molecule type" value="Genomic_DNA"/>
</dbReference>
<gene>
    <name evidence="1" type="ORF">DSM04_1049</name>
</gene>
<evidence type="ECO:0000313" key="1">
    <source>
        <dbReference type="EMBL" id="RXG13906.1"/>
    </source>
</evidence>
<evidence type="ECO:0008006" key="3">
    <source>
        <dbReference type="Google" id="ProtNLM"/>
    </source>
</evidence>
<protein>
    <recommendedName>
        <fullName evidence="3">Transferase family hexapeptide repeat protein</fullName>
    </recommendedName>
</protein>
<dbReference type="AlphaFoldDB" id="A0A4Q0NSP5"/>
<dbReference type="Proteomes" id="UP000289821">
    <property type="component" value="Unassembled WGS sequence"/>
</dbReference>
<name>A0A4Q0NSP5_9FLAO</name>
<evidence type="ECO:0000313" key="2">
    <source>
        <dbReference type="Proteomes" id="UP000289821"/>
    </source>
</evidence>
<dbReference type="RefSeq" id="WP_201740387.1">
    <property type="nucleotide sequence ID" value="NZ_QOVI01000004.1"/>
</dbReference>
<accession>A0A4Q0NSP5</accession>
<dbReference type="SUPFAM" id="SSF51161">
    <property type="entry name" value="Trimeric LpxA-like enzymes"/>
    <property type="match status" value="1"/>
</dbReference>